<protein>
    <submittedName>
        <fullName evidence="1">Uncharacterized protein</fullName>
    </submittedName>
</protein>
<gene>
    <name evidence="1" type="ORF">NP493_321g02000</name>
</gene>
<organism evidence="1 2">
    <name type="scientific">Ridgeia piscesae</name>
    <name type="common">Tubeworm</name>
    <dbReference type="NCBI Taxonomy" id="27915"/>
    <lineage>
        <taxon>Eukaryota</taxon>
        <taxon>Metazoa</taxon>
        <taxon>Spiralia</taxon>
        <taxon>Lophotrochozoa</taxon>
        <taxon>Annelida</taxon>
        <taxon>Polychaeta</taxon>
        <taxon>Sedentaria</taxon>
        <taxon>Canalipalpata</taxon>
        <taxon>Sabellida</taxon>
        <taxon>Siboglinidae</taxon>
        <taxon>Ridgeia</taxon>
    </lineage>
</organism>
<sequence length="84" mass="9633">MMETDTPIDVNNTQTDNVESYIYMGQRYTTRDKNQDSEFQRRTPTGRTAFARHSDIFKGNIGTCLKRQVYNRCALPAMTCGAET</sequence>
<name>A0AAD9NVX1_RIDPI</name>
<dbReference type="EMBL" id="JAODUO010000320">
    <property type="protein sequence ID" value="KAK2183176.1"/>
    <property type="molecule type" value="Genomic_DNA"/>
</dbReference>
<dbReference type="AlphaFoldDB" id="A0AAD9NVX1"/>
<evidence type="ECO:0000313" key="2">
    <source>
        <dbReference type="Proteomes" id="UP001209878"/>
    </source>
</evidence>
<comment type="caution">
    <text evidence="1">The sequence shown here is derived from an EMBL/GenBank/DDBJ whole genome shotgun (WGS) entry which is preliminary data.</text>
</comment>
<reference evidence="1" key="1">
    <citation type="journal article" date="2023" name="Mol. Biol. Evol.">
        <title>Third-Generation Sequencing Reveals the Adaptive Role of the Epigenome in Three Deep-Sea Polychaetes.</title>
        <authorList>
            <person name="Perez M."/>
            <person name="Aroh O."/>
            <person name="Sun Y."/>
            <person name="Lan Y."/>
            <person name="Juniper S.K."/>
            <person name="Young C.R."/>
            <person name="Angers B."/>
            <person name="Qian P.Y."/>
        </authorList>
    </citation>
    <scope>NUCLEOTIDE SEQUENCE</scope>
    <source>
        <strain evidence="1">R07B-5</strain>
    </source>
</reference>
<accession>A0AAD9NVX1</accession>
<dbReference type="Proteomes" id="UP001209878">
    <property type="component" value="Unassembled WGS sequence"/>
</dbReference>
<evidence type="ECO:0000313" key="1">
    <source>
        <dbReference type="EMBL" id="KAK2183176.1"/>
    </source>
</evidence>
<proteinExistence type="predicted"/>
<keyword evidence="2" id="KW-1185">Reference proteome</keyword>